<name>A0ACA9Y5R1_9ASCO</name>
<dbReference type="Proteomes" id="UP001152531">
    <property type="component" value="Unassembled WGS sequence"/>
</dbReference>
<proteinExistence type="predicted"/>
<protein>
    <submittedName>
        <fullName evidence="1">Uncharacterized protein</fullName>
    </submittedName>
</protein>
<comment type="caution">
    <text evidence="1">The sequence shown here is derived from an EMBL/GenBank/DDBJ whole genome shotgun (WGS) entry which is preliminary data.</text>
</comment>
<evidence type="ECO:0000313" key="2">
    <source>
        <dbReference type="Proteomes" id="UP001152531"/>
    </source>
</evidence>
<evidence type="ECO:0000313" key="1">
    <source>
        <dbReference type="EMBL" id="CAH6720071.1"/>
    </source>
</evidence>
<dbReference type="EMBL" id="CALSDN010000003">
    <property type="protein sequence ID" value="CAH6720071.1"/>
    <property type="molecule type" value="Genomic_DNA"/>
</dbReference>
<gene>
    <name evidence="1" type="ORF">CLIB1444_03S03752</name>
</gene>
<sequence>MLFISITFLSTSRILNEEQMKKYNLNFFDNVYSRYWYSSKKFNINTLDNESKFNQKVDNILENKLKHDVENKYWLINKKIETSKYDINIPGYYYDEGENPILQPFDPRFTLAIYINHLNKQLTDYKNGVIEEISVPFHWYDWVDLSNLNKHLLAPDDIKPTCDILDAREDEDRLNKEKEQKEEKEKQELMDYAASQGKELKEDPPEEDKKEEENKEENKEEQKGEEKKEGEQKEGEQKEGEQKEGEQKEGEQKEGEQKEDNKEENKEENKEDKKEKRELTKRRDAHDPKEFCLNNDELSLSLDNGNKVNPGFNVFKPPSKLTVDIAILTGKSYLYTFAPSPDSIIFLVDDGSYNVTVNKRRSKLLDNKLVENYIQDGGKSTINLRDEMKSLRSKHQPNIQKVINDYEKTLKPGNFKVDFDQIITNYEEKINKGIELPSNEQKYYESLKYSKQQVENGGPPKYFSEARILKTALGDHYDFRFFNGMIFGTYEQTLTLHRLVRTFLNFCRKNGLNTWVAHGSLLSWYWNGIAFPWDNDIDVQMPIEDLHILSRDFNQSLIVEDVEDGLGRYFLDSGSFITLRNKGNGKNNIDARFIDVDTGLYIDITGLSVSNQKPSNRYLDKIPKEWNVDNDNKDTNWEIVNEKLQVYNCRNNHFTLFEEINPLVKTFIEGEMGYVPKKYTEILNVEYSKGLKEKKFSRHVFLQQLRLWISETDLFYFLKDKQKWNEYHNFNEYYNNFKTSDDFQFDGSNYELTDEQRKQLELESKLREKNGEEKLPDNEYKTNLNNEDTNLILNFSHDELVELLNKDEILMSYITTRDFTSFHEEEIMRLLFGKSTSILVSTVDKFSPMKVDPFMFKVFHDYWNFDDQVKNYVELINIYNESN</sequence>
<reference evidence="1" key="1">
    <citation type="submission" date="2022-06" db="EMBL/GenBank/DDBJ databases">
        <authorList>
            <person name="Legras J.-L."/>
            <person name="Devillers H."/>
            <person name="Grondin C."/>
        </authorList>
    </citation>
    <scope>NUCLEOTIDE SEQUENCE</scope>
    <source>
        <strain evidence="1">CLIB 1444</strain>
    </source>
</reference>
<keyword evidence="2" id="KW-1185">Reference proteome</keyword>
<accession>A0ACA9Y5R1</accession>
<organism evidence="1 2">
    <name type="scientific">[Candida] jaroonii</name>
    <dbReference type="NCBI Taxonomy" id="467808"/>
    <lineage>
        <taxon>Eukaryota</taxon>
        <taxon>Fungi</taxon>
        <taxon>Dikarya</taxon>
        <taxon>Ascomycota</taxon>
        <taxon>Saccharomycotina</taxon>
        <taxon>Pichiomycetes</taxon>
        <taxon>Debaryomycetaceae</taxon>
        <taxon>Yamadazyma</taxon>
    </lineage>
</organism>